<dbReference type="AlphaFoldDB" id="A0AA45ZHQ8"/>
<reference evidence="2" key="1">
    <citation type="submission" date="2016-03" db="EMBL/GenBank/DDBJ databases">
        <authorList>
            <person name="Loux Valentin"/>
        </authorList>
    </citation>
    <scope>NUCLEOTIDE SEQUENCE [LARGE SCALE GENOMIC DNA]</scope>
    <source>
        <strain evidence="2">C1</strain>
    </source>
</reference>
<organism evidence="1 2">
    <name type="scientific">Anaplasma phagocytophilum</name>
    <name type="common">Ehrlichia phagocytophila</name>
    <dbReference type="NCBI Taxonomy" id="948"/>
    <lineage>
        <taxon>Bacteria</taxon>
        <taxon>Pseudomonadati</taxon>
        <taxon>Pseudomonadota</taxon>
        <taxon>Alphaproteobacteria</taxon>
        <taxon>Rickettsiales</taxon>
        <taxon>Anaplasmataceae</taxon>
        <taxon>Anaplasma</taxon>
        <taxon>phagocytophilum group</taxon>
    </lineage>
</organism>
<gene>
    <name evidence="1" type="ORF">ANAPC1_00921</name>
</gene>
<sequence length="76" mass="8663">MYQRRKTLKEFAAAFAYVVESAAPNLKTVRERVSRDSRPNALIKYALHAMCSYTGYACGAAKCKFFYKDEGKPFLL</sequence>
<comment type="caution">
    <text evidence="1">The sequence shown here is derived from an EMBL/GenBank/DDBJ whole genome shotgun (WGS) entry which is preliminary data.</text>
</comment>
<accession>A0AA45ZHQ8</accession>
<evidence type="ECO:0000313" key="2">
    <source>
        <dbReference type="Proteomes" id="UP000078419"/>
    </source>
</evidence>
<evidence type="ECO:0000313" key="1">
    <source>
        <dbReference type="EMBL" id="SBO14562.1"/>
    </source>
</evidence>
<dbReference type="EMBL" id="FLLR01000041">
    <property type="protein sequence ID" value="SBO14562.1"/>
    <property type="molecule type" value="Genomic_DNA"/>
</dbReference>
<name>A0AA45ZHQ8_ANAPH</name>
<proteinExistence type="predicted"/>
<dbReference type="Proteomes" id="UP000078419">
    <property type="component" value="Unassembled WGS sequence"/>
</dbReference>
<protein>
    <submittedName>
        <fullName evidence="1">Uncharacterized protein</fullName>
    </submittedName>
</protein>